<dbReference type="InterPro" id="IPR011010">
    <property type="entry name" value="DNA_brk_join_enz"/>
</dbReference>
<dbReference type="PANTHER" id="PTHR30629:SF2">
    <property type="entry name" value="PROPHAGE INTEGRASE INTS-RELATED"/>
    <property type="match status" value="1"/>
</dbReference>
<dbReference type="CDD" id="cd01189">
    <property type="entry name" value="INT_ICEBs1_C_like"/>
    <property type="match status" value="1"/>
</dbReference>
<evidence type="ECO:0000256" key="3">
    <source>
        <dbReference type="ARBA" id="ARBA00023125"/>
    </source>
</evidence>
<dbReference type="GO" id="GO:0015074">
    <property type="term" value="P:DNA integration"/>
    <property type="evidence" value="ECO:0007669"/>
    <property type="project" value="UniProtKB-KW"/>
</dbReference>
<protein>
    <submittedName>
        <fullName evidence="6">Site-specific integrase</fullName>
    </submittedName>
</protein>
<dbReference type="Pfam" id="PF14659">
    <property type="entry name" value="Phage_int_SAM_3"/>
    <property type="match status" value="1"/>
</dbReference>
<dbReference type="InterPro" id="IPR028259">
    <property type="entry name" value="AP2-like_int_N"/>
</dbReference>
<keyword evidence="2" id="KW-0229">DNA integration</keyword>
<evidence type="ECO:0000256" key="1">
    <source>
        <dbReference type="ARBA" id="ARBA00008857"/>
    </source>
</evidence>
<evidence type="ECO:0000313" key="7">
    <source>
        <dbReference type="Proteomes" id="UP000824013"/>
    </source>
</evidence>
<dbReference type="Gene3D" id="1.10.443.10">
    <property type="entry name" value="Intergrase catalytic core"/>
    <property type="match status" value="1"/>
</dbReference>
<dbReference type="InterPro" id="IPR050808">
    <property type="entry name" value="Phage_Integrase"/>
</dbReference>
<evidence type="ECO:0000256" key="4">
    <source>
        <dbReference type="ARBA" id="ARBA00023172"/>
    </source>
</evidence>
<name>A0A9D1ZL81_9LACO</name>
<dbReference type="InterPro" id="IPR002104">
    <property type="entry name" value="Integrase_catalytic"/>
</dbReference>
<reference evidence="6" key="1">
    <citation type="journal article" date="2021" name="PeerJ">
        <title>Extensive microbial diversity within the chicken gut microbiome revealed by metagenomics and culture.</title>
        <authorList>
            <person name="Gilroy R."/>
            <person name="Ravi A."/>
            <person name="Getino M."/>
            <person name="Pursley I."/>
            <person name="Horton D.L."/>
            <person name="Alikhan N.F."/>
            <person name="Baker D."/>
            <person name="Gharbi K."/>
            <person name="Hall N."/>
            <person name="Watson M."/>
            <person name="Adriaenssens E.M."/>
            <person name="Foster-Nyarko E."/>
            <person name="Jarju S."/>
            <person name="Secka A."/>
            <person name="Antonio M."/>
            <person name="Oren A."/>
            <person name="Chaudhuri R.R."/>
            <person name="La Ragione R."/>
            <person name="Hildebrand F."/>
            <person name="Pallen M.J."/>
        </authorList>
    </citation>
    <scope>NUCLEOTIDE SEQUENCE</scope>
    <source>
        <strain evidence="6">3204</strain>
    </source>
</reference>
<dbReference type="GO" id="GO:0006310">
    <property type="term" value="P:DNA recombination"/>
    <property type="evidence" value="ECO:0007669"/>
    <property type="project" value="UniProtKB-KW"/>
</dbReference>
<dbReference type="PROSITE" id="PS51898">
    <property type="entry name" value="TYR_RECOMBINASE"/>
    <property type="match status" value="1"/>
</dbReference>
<sequence length="392" mass="46261">MAKKDNRIKKYTKKDGTTAYMFKAYLGINKQTGKAIRTTRRGFKSPTEAKTALKKIEYEATQGDVRKETQNNLTFQDIYDEWFPGYINTVRESTWYKRKKMFENHILPIFGKYRIRTITTAQIQKALNKWFKETTYNYKPWFNYTNKVFKYAILQRYIDDNPATRVIMPKKTEFEDKTPNFWSKEQLQVFFNYIDPIKDLEKYTLFRVLAFTGIRRAECLALTWDDFNAQKKTLSINKTLAQGIKGKLRINNTKTKKGTRDISLDDLTVKTLQKWHIKERSDFFKRGINIDHPNQLIFPSTKNTFKSLNTPRKWYCKVMGQIENDNVDLPRITIHGFRHTHASALFAAGASIKEVQERLGHEDAQTTLNIYTHVTEKQDKEVAKKLVNYLNF</sequence>
<comment type="similarity">
    <text evidence="1">Belongs to the 'phage' integrase family.</text>
</comment>
<dbReference type="EMBL" id="DXCM01000014">
    <property type="protein sequence ID" value="HIY91583.1"/>
    <property type="molecule type" value="Genomic_DNA"/>
</dbReference>
<proteinExistence type="inferred from homology"/>
<dbReference type="Gene3D" id="1.10.150.130">
    <property type="match status" value="1"/>
</dbReference>
<dbReference type="InterPro" id="IPR004107">
    <property type="entry name" value="Integrase_SAM-like_N"/>
</dbReference>
<dbReference type="InterPro" id="IPR013762">
    <property type="entry name" value="Integrase-like_cat_sf"/>
</dbReference>
<reference evidence="6" key="2">
    <citation type="submission" date="2021-04" db="EMBL/GenBank/DDBJ databases">
        <authorList>
            <person name="Gilroy R."/>
        </authorList>
    </citation>
    <scope>NUCLEOTIDE SEQUENCE</scope>
    <source>
        <strain evidence="6">3204</strain>
    </source>
</reference>
<feature type="domain" description="Tyr recombinase" evidence="5">
    <location>
        <begin position="177"/>
        <end position="384"/>
    </location>
</feature>
<dbReference type="Proteomes" id="UP000824013">
    <property type="component" value="Unassembled WGS sequence"/>
</dbReference>
<evidence type="ECO:0000313" key="6">
    <source>
        <dbReference type="EMBL" id="HIY91583.1"/>
    </source>
</evidence>
<organism evidence="6 7">
    <name type="scientific">Candidatus Companilactobacillus pullicola</name>
    <dbReference type="NCBI Taxonomy" id="2838523"/>
    <lineage>
        <taxon>Bacteria</taxon>
        <taxon>Bacillati</taxon>
        <taxon>Bacillota</taxon>
        <taxon>Bacilli</taxon>
        <taxon>Lactobacillales</taxon>
        <taxon>Lactobacillaceae</taxon>
        <taxon>Companilactobacillus</taxon>
    </lineage>
</organism>
<dbReference type="AlphaFoldDB" id="A0A9D1ZL81"/>
<evidence type="ECO:0000259" key="5">
    <source>
        <dbReference type="PROSITE" id="PS51898"/>
    </source>
</evidence>
<comment type="caution">
    <text evidence="6">The sequence shown here is derived from an EMBL/GenBank/DDBJ whole genome shotgun (WGS) entry which is preliminary data.</text>
</comment>
<evidence type="ECO:0000256" key="2">
    <source>
        <dbReference type="ARBA" id="ARBA00022908"/>
    </source>
</evidence>
<dbReference type="PANTHER" id="PTHR30629">
    <property type="entry name" value="PROPHAGE INTEGRASE"/>
    <property type="match status" value="1"/>
</dbReference>
<keyword evidence="3" id="KW-0238">DNA-binding</keyword>
<accession>A0A9D1ZL81</accession>
<dbReference type="SUPFAM" id="SSF56349">
    <property type="entry name" value="DNA breaking-rejoining enzymes"/>
    <property type="match status" value="1"/>
</dbReference>
<keyword evidence="4" id="KW-0233">DNA recombination</keyword>
<dbReference type="InterPro" id="IPR010998">
    <property type="entry name" value="Integrase_recombinase_N"/>
</dbReference>
<dbReference type="Pfam" id="PF14657">
    <property type="entry name" value="Arm-DNA-bind_4"/>
    <property type="match status" value="1"/>
</dbReference>
<dbReference type="GO" id="GO:0003677">
    <property type="term" value="F:DNA binding"/>
    <property type="evidence" value="ECO:0007669"/>
    <property type="project" value="UniProtKB-KW"/>
</dbReference>
<gene>
    <name evidence="6" type="ORF">H9820_01410</name>
</gene>
<dbReference type="Pfam" id="PF00589">
    <property type="entry name" value="Phage_integrase"/>
    <property type="match status" value="1"/>
</dbReference>